<name>A0A443RT57_9ACAR</name>
<evidence type="ECO:0000259" key="2">
    <source>
        <dbReference type="Pfam" id="PF01431"/>
    </source>
</evidence>
<organism evidence="3 4">
    <name type="scientific">Leptotrombidium deliense</name>
    <dbReference type="NCBI Taxonomy" id="299467"/>
    <lineage>
        <taxon>Eukaryota</taxon>
        <taxon>Metazoa</taxon>
        <taxon>Ecdysozoa</taxon>
        <taxon>Arthropoda</taxon>
        <taxon>Chelicerata</taxon>
        <taxon>Arachnida</taxon>
        <taxon>Acari</taxon>
        <taxon>Acariformes</taxon>
        <taxon>Trombidiformes</taxon>
        <taxon>Prostigmata</taxon>
        <taxon>Anystina</taxon>
        <taxon>Parasitengona</taxon>
        <taxon>Trombiculoidea</taxon>
        <taxon>Trombiculidae</taxon>
        <taxon>Leptotrombidium</taxon>
    </lineage>
</organism>
<dbReference type="InterPro" id="IPR018497">
    <property type="entry name" value="Peptidase_M13_C"/>
</dbReference>
<feature type="domain" description="Peptidase M13 C-terminal" evidence="2">
    <location>
        <begin position="2"/>
        <end position="133"/>
    </location>
</feature>
<dbReference type="SUPFAM" id="SSF55486">
    <property type="entry name" value="Metalloproteases ('zincins'), catalytic domain"/>
    <property type="match status" value="1"/>
</dbReference>
<protein>
    <submittedName>
        <fullName evidence="3">Neprilysin-like protein</fullName>
    </submittedName>
</protein>
<dbReference type="GO" id="GO:0005886">
    <property type="term" value="C:plasma membrane"/>
    <property type="evidence" value="ECO:0007669"/>
    <property type="project" value="TreeGrafter"/>
</dbReference>
<dbReference type="Pfam" id="PF01431">
    <property type="entry name" value="Peptidase_M13"/>
    <property type="match status" value="1"/>
</dbReference>
<dbReference type="OrthoDB" id="6475849at2759"/>
<dbReference type="EMBL" id="NCKV01038999">
    <property type="protein sequence ID" value="RWS18477.1"/>
    <property type="molecule type" value="Genomic_DNA"/>
</dbReference>
<gene>
    <name evidence="3" type="ORF">B4U80_00803</name>
</gene>
<comment type="similarity">
    <text evidence="1">Belongs to the peptidase M13 family.</text>
</comment>
<evidence type="ECO:0000256" key="1">
    <source>
        <dbReference type="ARBA" id="ARBA00007357"/>
    </source>
</evidence>
<dbReference type="PRINTS" id="PR00786">
    <property type="entry name" value="NEPRILYSIN"/>
</dbReference>
<evidence type="ECO:0000313" key="4">
    <source>
        <dbReference type="Proteomes" id="UP000288716"/>
    </source>
</evidence>
<dbReference type="PROSITE" id="PS51885">
    <property type="entry name" value="NEPRILYSIN"/>
    <property type="match status" value="1"/>
</dbReference>
<dbReference type="Gene3D" id="3.40.390.10">
    <property type="entry name" value="Collagenase (Catalytic Domain)"/>
    <property type="match status" value="1"/>
</dbReference>
<dbReference type="GO" id="GO:0016485">
    <property type="term" value="P:protein processing"/>
    <property type="evidence" value="ECO:0007669"/>
    <property type="project" value="TreeGrafter"/>
</dbReference>
<dbReference type="InterPro" id="IPR000718">
    <property type="entry name" value="Peptidase_M13"/>
</dbReference>
<proteinExistence type="inferred from homology"/>
<sequence length="134" mass="15413">MYYESAPIAMNFAGIGFIIGHEITHGFDHRGSTFDEKGKMLNWWKNETREKFEERVECFKQQYSQYTEPVTGKKLNGSLTVGDDIADNGGLKQAYTAYKIYAATTDQSMDLKLPSKMYRFTKDQLFFISYANVS</sequence>
<dbReference type="PANTHER" id="PTHR11733">
    <property type="entry name" value="ZINC METALLOPROTEASE FAMILY M13 NEPRILYSIN-RELATED"/>
    <property type="match status" value="1"/>
</dbReference>
<dbReference type="GO" id="GO:0004222">
    <property type="term" value="F:metalloendopeptidase activity"/>
    <property type="evidence" value="ECO:0007669"/>
    <property type="project" value="InterPro"/>
</dbReference>
<keyword evidence="4" id="KW-1185">Reference proteome</keyword>
<reference evidence="3 4" key="1">
    <citation type="journal article" date="2018" name="Gigascience">
        <title>Genomes of trombidid mites reveal novel predicted allergens and laterally-transferred genes associated with secondary metabolism.</title>
        <authorList>
            <person name="Dong X."/>
            <person name="Chaisiri K."/>
            <person name="Xia D."/>
            <person name="Armstrong S.D."/>
            <person name="Fang Y."/>
            <person name="Donnelly M.J."/>
            <person name="Kadowaki T."/>
            <person name="McGarry J.W."/>
            <person name="Darby A.C."/>
            <person name="Makepeace B.L."/>
        </authorList>
    </citation>
    <scope>NUCLEOTIDE SEQUENCE [LARGE SCALE GENOMIC DNA]</scope>
    <source>
        <strain evidence="3">UoL-UT</strain>
    </source>
</reference>
<dbReference type="STRING" id="299467.A0A443RT57"/>
<dbReference type="InterPro" id="IPR024079">
    <property type="entry name" value="MetalloPept_cat_dom_sf"/>
</dbReference>
<accession>A0A443RT57</accession>
<dbReference type="AlphaFoldDB" id="A0A443RT57"/>
<dbReference type="Proteomes" id="UP000288716">
    <property type="component" value="Unassembled WGS sequence"/>
</dbReference>
<dbReference type="VEuPathDB" id="VectorBase:LDEU013563"/>
<comment type="caution">
    <text evidence="3">The sequence shown here is derived from an EMBL/GenBank/DDBJ whole genome shotgun (WGS) entry which is preliminary data.</text>
</comment>
<dbReference type="PANTHER" id="PTHR11733:SF167">
    <property type="entry name" value="FI17812P1-RELATED"/>
    <property type="match status" value="1"/>
</dbReference>
<evidence type="ECO:0000313" key="3">
    <source>
        <dbReference type="EMBL" id="RWS18477.1"/>
    </source>
</evidence>